<name>A0A507DTA1_9FUNG</name>
<dbReference type="Proteomes" id="UP000317494">
    <property type="component" value="Unassembled WGS sequence"/>
</dbReference>
<reference evidence="1 3" key="1">
    <citation type="journal article" date="2019" name="Sci. Rep.">
        <title>Comparative genomics of chytrid fungi reveal insights into the obligate biotrophic and pathogenic lifestyle of Synchytrium endobioticum.</title>
        <authorList>
            <person name="van de Vossenberg B.T.L.H."/>
            <person name="Warris S."/>
            <person name="Nguyen H.D.T."/>
            <person name="van Gent-Pelzer M.P.E."/>
            <person name="Joly D.L."/>
            <person name="van de Geest H.C."/>
            <person name="Bonants P.J.M."/>
            <person name="Smith D.S."/>
            <person name="Levesque C.A."/>
            <person name="van der Lee T.A.J."/>
        </authorList>
    </citation>
    <scope>NUCLEOTIDE SEQUENCE [LARGE SCALE GENOMIC DNA]</scope>
    <source>
        <strain evidence="1 3">MB42</strain>
    </source>
</reference>
<dbReference type="VEuPathDB" id="FungiDB:SeMB42_g00070"/>
<dbReference type="EMBL" id="QEAN01000001">
    <property type="protein sequence ID" value="TPX54984.1"/>
    <property type="molecule type" value="Genomic_DNA"/>
</dbReference>
<protein>
    <submittedName>
        <fullName evidence="1">Uncharacterized protein</fullName>
    </submittedName>
</protein>
<sequence length="66" mass="7665">MLNTESYAADQNRRSIVFTGITSCLEEHIEKSVWHVVWHPAHPVIATCSSPSMNTRKAKMMRLFYR</sequence>
<proteinExistence type="predicted"/>
<comment type="caution">
    <text evidence="1">The sequence shown here is derived from an EMBL/GenBank/DDBJ whole genome shotgun (WGS) entry which is preliminary data.</text>
</comment>
<dbReference type="AlphaFoldDB" id="A0A507DTA1"/>
<organism evidence="1 3">
    <name type="scientific">Synchytrium endobioticum</name>
    <dbReference type="NCBI Taxonomy" id="286115"/>
    <lineage>
        <taxon>Eukaryota</taxon>
        <taxon>Fungi</taxon>
        <taxon>Fungi incertae sedis</taxon>
        <taxon>Chytridiomycota</taxon>
        <taxon>Chytridiomycota incertae sedis</taxon>
        <taxon>Chytridiomycetes</taxon>
        <taxon>Synchytriales</taxon>
        <taxon>Synchytriaceae</taxon>
        <taxon>Synchytrium</taxon>
    </lineage>
</organism>
<gene>
    <name evidence="2" type="ORF">SeMB42_g00067</name>
    <name evidence="1" type="ORF">SeMB42_g00070</name>
</gene>
<dbReference type="VEuPathDB" id="FungiDB:SeMB42_g00067"/>
<dbReference type="EMBL" id="QEAN01000001">
    <property type="protein sequence ID" value="TPX55024.1"/>
    <property type="molecule type" value="Genomic_DNA"/>
</dbReference>
<accession>A0A507DTA1</accession>
<evidence type="ECO:0000313" key="1">
    <source>
        <dbReference type="EMBL" id="TPX54984.1"/>
    </source>
</evidence>
<keyword evidence="3" id="KW-1185">Reference proteome</keyword>
<evidence type="ECO:0000313" key="2">
    <source>
        <dbReference type="EMBL" id="TPX55024.1"/>
    </source>
</evidence>
<evidence type="ECO:0000313" key="3">
    <source>
        <dbReference type="Proteomes" id="UP000317494"/>
    </source>
</evidence>